<proteinExistence type="predicted"/>
<reference evidence="1" key="1">
    <citation type="submission" date="2020-08" db="EMBL/GenBank/DDBJ databases">
        <title>Pontibacter sp. SD6 16S ribosomal RNA gene Genome sequencing and assembly.</title>
        <authorList>
            <person name="Kang M."/>
        </authorList>
    </citation>
    <scope>NUCLEOTIDE SEQUENCE</scope>
    <source>
        <strain evidence="1">SD6</strain>
    </source>
</reference>
<name>A0A923N4C4_9BACT</name>
<dbReference type="RefSeq" id="WP_187065966.1">
    <property type="nucleotide sequence ID" value="NZ_JACRVF010000001.1"/>
</dbReference>
<evidence type="ECO:0000313" key="2">
    <source>
        <dbReference type="Proteomes" id="UP000603640"/>
    </source>
</evidence>
<accession>A0A923N4C4</accession>
<organism evidence="1 2">
    <name type="scientific">Pontibacter cellulosilyticus</name>
    <dbReference type="NCBI Taxonomy" id="1720253"/>
    <lineage>
        <taxon>Bacteria</taxon>
        <taxon>Pseudomonadati</taxon>
        <taxon>Bacteroidota</taxon>
        <taxon>Cytophagia</taxon>
        <taxon>Cytophagales</taxon>
        <taxon>Hymenobacteraceae</taxon>
        <taxon>Pontibacter</taxon>
    </lineage>
</organism>
<dbReference type="AlphaFoldDB" id="A0A923N4C4"/>
<protein>
    <recommendedName>
        <fullName evidence="3">STAS/SEC14 domain-containing protein</fullName>
    </recommendedName>
</protein>
<sequence>MHLASQHNFQLQTVYEDEYLKVEIDEKQSFIYVEWYKHPSSDKFRQLFQKLAAITIDNKIEYWLSDARAIHYLEFSDQNWLLQTVAPLLKKSTLKKFARVTTKEGLALMDATRIYSGIEQQRDFEVKTKFELFISKEAALDWLYDGDYH</sequence>
<keyword evidence="2" id="KW-1185">Reference proteome</keyword>
<dbReference type="EMBL" id="JACRVF010000001">
    <property type="protein sequence ID" value="MBC5991998.1"/>
    <property type="molecule type" value="Genomic_DNA"/>
</dbReference>
<comment type="caution">
    <text evidence="1">The sequence shown here is derived from an EMBL/GenBank/DDBJ whole genome shotgun (WGS) entry which is preliminary data.</text>
</comment>
<dbReference type="Proteomes" id="UP000603640">
    <property type="component" value="Unassembled WGS sequence"/>
</dbReference>
<evidence type="ECO:0000313" key="1">
    <source>
        <dbReference type="EMBL" id="MBC5991998.1"/>
    </source>
</evidence>
<evidence type="ECO:0008006" key="3">
    <source>
        <dbReference type="Google" id="ProtNLM"/>
    </source>
</evidence>
<gene>
    <name evidence="1" type="ORF">H8S84_04015</name>
</gene>